<proteinExistence type="predicted"/>
<sequence>MKEFTVCRVCVIRYRGRKSHWNGPLLPALSVFPEIGAEKAKLLPAWTAKGTMDVKLFPCRPNEENAKLVSSNHHNKR</sequence>
<accession>A0A5C4SC84</accession>
<evidence type="ECO:0000313" key="2">
    <source>
        <dbReference type="Proteomes" id="UP000308271"/>
    </source>
</evidence>
<protein>
    <submittedName>
        <fullName evidence="1">Uncharacterized protein</fullName>
    </submittedName>
</protein>
<evidence type="ECO:0000313" key="1">
    <source>
        <dbReference type="EMBL" id="TNJ40381.1"/>
    </source>
</evidence>
<name>A0A5C4SC84_CHLTI</name>
<dbReference type="AlphaFoldDB" id="A0A5C4SC84"/>
<organism evidence="1 2">
    <name type="scientific">Chlorobaculum thiosulfatiphilum</name>
    <name type="common">Chlorobium limicola f.sp. thiosulfatophilum</name>
    <dbReference type="NCBI Taxonomy" id="115852"/>
    <lineage>
        <taxon>Bacteria</taxon>
        <taxon>Pseudomonadati</taxon>
        <taxon>Chlorobiota</taxon>
        <taxon>Chlorobiia</taxon>
        <taxon>Chlorobiales</taxon>
        <taxon>Chlorobiaceae</taxon>
        <taxon>Chlorobaculum</taxon>
    </lineage>
</organism>
<dbReference type="EMBL" id="VDCH01000001">
    <property type="protein sequence ID" value="TNJ40381.1"/>
    <property type="molecule type" value="Genomic_DNA"/>
</dbReference>
<keyword evidence="2" id="KW-1185">Reference proteome</keyword>
<gene>
    <name evidence="1" type="ORF">FGF66_01110</name>
</gene>
<reference evidence="1 2" key="1">
    <citation type="submission" date="2019-05" db="EMBL/GenBank/DDBJ databases">
        <title>Draft Whole-Genome sequence of the green sulfur bacterium Chlorobaculum thiosulfatiphilum DSM 249.</title>
        <authorList>
            <person name="Meyer T.E."/>
            <person name="Kyndt J.A."/>
        </authorList>
    </citation>
    <scope>NUCLEOTIDE SEQUENCE [LARGE SCALE GENOMIC DNA]</scope>
    <source>
        <strain evidence="1 2">DSM 249</strain>
    </source>
</reference>
<dbReference type="Proteomes" id="UP000308271">
    <property type="component" value="Unassembled WGS sequence"/>
</dbReference>
<comment type="caution">
    <text evidence="1">The sequence shown here is derived from an EMBL/GenBank/DDBJ whole genome shotgun (WGS) entry which is preliminary data.</text>
</comment>